<dbReference type="Gene3D" id="3.40.50.300">
    <property type="entry name" value="P-loop containing nucleotide triphosphate hydrolases"/>
    <property type="match status" value="1"/>
</dbReference>
<evidence type="ECO:0000313" key="2">
    <source>
        <dbReference type="EMBL" id="KKL66784.1"/>
    </source>
</evidence>
<dbReference type="InterPro" id="IPR027417">
    <property type="entry name" value="P-loop_NTPase"/>
</dbReference>
<evidence type="ECO:0000259" key="1">
    <source>
        <dbReference type="Pfam" id="PF07728"/>
    </source>
</evidence>
<protein>
    <recommendedName>
        <fullName evidence="1">ATPase dynein-related AAA domain-containing protein</fullName>
    </recommendedName>
</protein>
<feature type="domain" description="ATPase dynein-related AAA" evidence="1">
    <location>
        <begin position="114"/>
        <end position="220"/>
    </location>
</feature>
<feature type="non-terminal residue" evidence="2">
    <location>
        <position position="254"/>
    </location>
</feature>
<dbReference type="GO" id="GO:0016887">
    <property type="term" value="F:ATP hydrolysis activity"/>
    <property type="evidence" value="ECO:0007669"/>
    <property type="project" value="InterPro"/>
</dbReference>
<reference evidence="2" key="1">
    <citation type="journal article" date="2015" name="Nature">
        <title>Complex archaea that bridge the gap between prokaryotes and eukaryotes.</title>
        <authorList>
            <person name="Spang A."/>
            <person name="Saw J.H."/>
            <person name="Jorgensen S.L."/>
            <person name="Zaremba-Niedzwiedzka K."/>
            <person name="Martijn J."/>
            <person name="Lind A.E."/>
            <person name="van Eijk R."/>
            <person name="Schleper C."/>
            <person name="Guy L."/>
            <person name="Ettema T.J."/>
        </authorList>
    </citation>
    <scope>NUCLEOTIDE SEQUENCE</scope>
</reference>
<dbReference type="Pfam" id="PF07728">
    <property type="entry name" value="AAA_5"/>
    <property type="match status" value="1"/>
</dbReference>
<dbReference type="InterPro" id="IPR011704">
    <property type="entry name" value="ATPase_dyneun-rel_AAA"/>
</dbReference>
<accession>A0A0F9DYI3</accession>
<dbReference type="EMBL" id="LAZR01027094">
    <property type="protein sequence ID" value="KKL66784.1"/>
    <property type="molecule type" value="Genomic_DNA"/>
</dbReference>
<name>A0A0F9DYI3_9ZZZZ</name>
<sequence>MASLKDLYDSEVIDSIVRNYSSEVSVEDKPTAPKVDPLTLIDTKKYAAGDGEMMFSSVFWQPKNIPDVAIPMFAIEDWDEQARNHIPEVNPNWVWDRPVLESFALAMISNDTTLIHGLMGTGKSCLVEQWCATLHIPFWRMSCNRETREQHFLGSPGVEHDDKGQLSIKQEPTTLTDSLKYGGVFCEDEAFRHNSALVLQSLREKSNRTVLLPDAPGRTADERKLVAPKGRWWYCLTDNTTGSGDETGIFDAEV</sequence>
<comment type="caution">
    <text evidence="2">The sequence shown here is derived from an EMBL/GenBank/DDBJ whole genome shotgun (WGS) entry which is preliminary data.</text>
</comment>
<gene>
    <name evidence="2" type="ORF">LCGC14_2141480</name>
</gene>
<dbReference type="AlphaFoldDB" id="A0A0F9DYI3"/>
<organism evidence="2">
    <name type="scientific">marine sediment metagenome</name>
    <dbReference type="NCBI Taxonomy" id="412755"/>
    <lineage>
        <taxon>unclassified sequences</taxon>
        <taxon>metagenomes</taxon>
        <taxon>ecological metagenomes</taxon>
    </lineage>
</organism>
<dbReference type="GO" id="GO:0005524">
    <property type="term" value="F:ATP binding"/>
    <property type="evidence" value="ECO:0007669"/>
    <property type="project" value="InterPro"/>
</dbReference>
<dbReference type="SUPFAM" id="SSF52540">
    <property type="entry name" value="P-loop containing nucleoside triphosphate hydrolases"/>
    <property type="match status" value="1"/>
</dbReference>
<proteinExistence type="predicted"/>